<keyword evidence="1" id="KW-0472">Membrane</keyword>
<evidence type="ECO:0000313" key="2">
    <source>
        <dbReference type="EMBL" id="OHT18768.1"/>
    </source>
</evidence>
<evidence type="ECO:0000313" key="3">
    <source>
        <dbReference type="Proteomes" id="UP000179467"/>
    </source>
</evidence>
<dbReference type="AlphaFoldDB" id="A0A1S1H9G7"/>
<reference evidence="2 3" key="1">
    <citation type="submission" date="2016-09" db="EMBL/GenBank/DDBJ databases">
        <title>Metabolic pathway, cell adaptation mechanisms and a novel monoxygenase revealed through proteogenomic-transcription analysis of a Sphingomonas haloaromaticamans strain degrading the fungicide ortho-phenylphenol.</title>
        <authorList>
            <person name="Perruchon C."/>
            <person name="Papadopoulou E.S."/>
            <person name="Rousidou C."/>
            <person name="Vasileiadis S."/>
            <person name="Tanou G."/>
            <person name="Amoutzias G."/>
            <person name="Molassiotis A."/>
            <person name="Karpouzas D.G."/>
        </authorList>
    </citation>
    <scope>NUCLEOTIDE SEQUENCE [LARGE SCALE GENOMIC DNA]</scope>
    <source>
        <strain evidence="2 3">P3</strain>
    </source>
</reference>
<feature type="transmembrane region" description="Helical" evidence="1">
    <location>
        <begin position="39"/>
        <end position="61"/>
    </location>
</feature>
<comment type="caution">
    <text evidence="2">The sequence shown here is derived from an EMBL/GenBank/DDBJ whole genome shotgun (WGS) entry which is preliminary data.</text>
</comment>
<gene>
    <name evidence="2" type="ORF">BHE75_00744</name>
</gene>
<sequence length="303" mass="33312">MRVVHDAGAMPFDQWVMLAFPLAGIALTLWLWKTAERRLWWKLAAGFALFLGLLTVALPYADHDRVQARAIAGEVTTVEGPINGHRRWTERSFAGSSRGVGVTTFDRYKETTYEYFYIGDMPFTFIVGGYPSHASFTNAADPPVAIADGMWARAKFFRDDWYNDERRITRLELAPAPPAGARPLSPVSVPQAPPAKAGSNLPPDFAAFWEGFAAAVGRGDAAAVRPLVAFPFHFDSHELGADEFGSLWMSLFAAPLRPCIAAAAPVREGDRYVIFCAGYGYYFAKTASGWKLAEFLADGEAMQ</sequence>
<keyword evidence="1" id="KW-0812">Transmembrane</keyword>
<dbReference type="EMBL" id="MIPT01000001">
    <property type="protein sequence ID" value="OHT18768.1"/>
    <property type="molecule type" value="Genomic_DNA"/>
</dbReference>
<dbReference type="Proteomes" id="UP000179467">
    <property type="component" value="Unassembled WGS sequence"/>
</dbReference>
<evidence type="ECO:0000256" key="1">
    <source>
        <dbReference type="SAM" id="Phobius"/>
    </source>
</evidence>
<protein>
    <submittedName>
        <fullName evidence="2">Uncharacterized protein</fullName>
    </submittedName>
</protein>
<keyword evidence="3" id="KW-1185">Reference proteome</keyword>
<name>A0A1S1H9G7_9SPHN</name>
<feature type="transmembrane region" description="Helical" evidence="1">
    <location>
        <begin position="12"/>
        <end position="32"/>
    </location>
</feature>
<organism evidence="2 3">
    <name type="scientific">Edaphosphingomonas haloaromaticamans</name>
    <dbReference type="NCBI Taxonomy" id="653954"/>
    <lineage>
        <taxon>Bacteria</taxon>
        <taxon>Pseudomonadati</taxon>
        <taxon>Pseudomonadota</taxon>
        <taxon>Alphaproteobacteria</taxon>
        <taxon>Sphingomonadales</taxon>
        <taxon>Rhizorhabdaceae</taxon>
        <taxon>Edaphosphingomonas</taxon>
    </lineage>
</organism>
<accession>A0A1S1H9G7</accession>
<keyword evidence="1" id="KW-1133">Transmembrane helix</keyword>
<proteinExistence type="predicted"/>